<evidence type="ECO:0000313" key="1">
    <source>
        <dbReference type="EMBL" id="XPM63654.1"/>
    </source>
</evidence>
<keyword evidence="1" id="KW-0540">Nuclease</keyword>
<proteinExistence type="predicted"/>
<evidence type="ECO:0000313" key="2">
    <source>
        <dbReference type="Proteomes" id="UP000095472"/>
    </source>
</evidence>
<organism evidence="1 2">
    <name type="scientific">Desertifilum tharense IPPAS B-1220</name>
    <dbReference type="NCBI Taxonomy" id="1781255"/>
    <lineage>
        <taxon>Bacteria</taxon>
        <taxon>Bacillati</taxon>
        <taxon>Cyanobacteriota</taxon>
        <taxon>Cyanophyceae</taxon>
        <taxon>Desertifilales</taxon>
        <taxon>Desertifilaceae</taxon>
        <taxon>Desertifilum</taxon>
    </lineage>
</organism>
<name>A0ACD5GT51_9CYAN</name>
<accession>A0ACD5GT51</accession>
<keyword evidence="2" id="KW-1185">Reference proteome</keyword>
<keyword evidence="1" id="KW-0255">Endonuclease</keyword>
<dbReference type="Proteomes" id="UP000095472">
    <property type="component" value="Chromosome"/>
</dbReference>
<protein>
    <submittedName>
        <fullName evidence="1">Restriction endonuclease</fullName>
    </submittedName>
</protein>
<sequence length="145" mass="15949">MNLIKSLSPSGFEKLCQRLLRESGFQQVEVTGRTGDGGIDGKGILQINLLISIPVLFQCKRYNGSVGASQIRDFRGATMGRADKGIFITTGTFTVEARREAVRDGVPPIELVDGNKLIEMFENLELGLIPKTVYEIDSSFFEAFS</sequence>
<gene>
    <name evidence="1" type="ORF">BH720_031170</name>
</gene>
<keyword evidence="1" id="KW-0378">Hydrolase</keyword>
<reference evidence="1 2" key="1">
    <citation type="journal article" date="2016" name="Genome Announc.">
        <title>Draft Genome Sequence of the Thermotolerant Cyanobacterium Desertifilum sp. IPPAS B-1220.</title>
        <authorList>
            <person name="Mironov K.S."/>
            <person name="Sinetova M.A."/>
            <person name="Bolatkhan K."/>
            <person name="Zayadan B.K."/>
            <person name="Ustinova V.V."/>
            <person name="Kupriyanova E.V."/>
            <person name="Skrypnik A.N."/>
            <person name="Gogoleva N.E."/>
            <person name="Gogolev Y.V."/>
            <person name="Los D.A."/>
        </authorList>
    </citation>
    <scope>NUCLEOTIDE SEQUENCE [LARGE SCALE GENOMIC DNA]</scope>
    <source>
        <strain evidence="1 2">IPPAS B-1220</strain>
    </source>
</reference>
<dbReference type="EMBL" id="CP182909">
    <property type="protein sequence ID" value="XPM63654.1"/>
    <property type="molecule type" value="Genomic_DNA"/>
</dbReference>